<sequence>MAHRSSLNDERGEQHFLDRRVTLLPLASGIENAVDLLLDLPGEEFLAVLAHQLRSLLARQEQGDVVAQLGAVQLELIARLWVVYLYRKNQLQKLVAAFRNEIDGERIKGHIDRCRFPIGLFLLGGSCLFRRDFAVVHLVLGSRLQQHEGGHPTYAEHEHDRSDDDDEQLLAALRWYRFRAGNRWLGILDHSALLSLDVAVVSKYAAGATFDGARRQLLRENIDHRAPALRGGGLSQESARRIDAKYSLIGQLAGWV</sequence>
<gene>
    <name evidence="1" type="ORF">ACCAA_20104</name>
</gene>
<dbReference type="EMBL" id="FLQX01000094">
    <property type="protein sequence ID" value="SBT05026.1"/>
    <property type="molecule type" value="Genomic_DNA"/>
</dbReference>
<protein>
    <submittedName>
        <fullName evidence="1">Uncharacterized protein</fullName>
    </submittedName>
</protein>
<reference evidence="1 2" key="1">
    <citation type="submission" date="2016-06" db="EMBL/GenBank/DDBJ databases">
        <authorList>
            <person name="Kjaerup R.B."/>
            <person name="Dalgaard T.S."/>
            <person name="Juul-Madsen H.R."/>
        </authorList>
    </citation>
    <scope>NUCLEOTIDE SEQUENCE [LARGE SCALE GENOMIC DNA]</scope>
    <source>
        <strain evidence="1">3</strain>
    </source>
</reference>
<name>A0A1A8XK12_9PROT</name>
<evidence type="ECO:0000313" key="2">
    <source>
        <dbReference type="Proteomes" id="UP000199169"/>
    </source>
</evidence>
<organism evidence="1 2">
    <name type="scientific">Candidatus Accumulibacter aalborgensis</name>
    <dbReference type="NCBI Taxonomy" id="1860102"/>
    <lineage>
        <taxon>Bacteria</taxon>
        <taxon>Pseudomonadati</taxon>
        <taxon>Pseudomonadota</taxon>
        <taxon>Betaproteobacteria</taxon>
        <taxon>Candidatus Accumulibacter</taxon>
    </lineage>
</organism>
<dbReference type="Proteomes" id="UP000199169">
    <property type="component" value="Unassembled WGS sequence"/>
</dbReference>
<proteinExistence type="predicted"/>
<keyword evidence="2" id="KW-1185">Reference proteome</keyword>
<evidence type="ECO:0000313" key="1">
    <source>
        <dbReference type="EMBL" id="SBT05026.1"/>
    </source>
</evidence>
<accession>A0A1A8XK12</accession>
<dbReference type="AlphaFoldDB" id="A0A1A8XK12"/>